<evidence type="ECO:0000313" key="2">
    <source>
        <dbReference type="Proteomes" id="UP000825935"/>
    </source>
</evidence>
<sequence>MKNKSSLRDFWLIIWTMQRQGHIRRKIPKTSVYGPCVSL</sequence>
<accession>A0A8T2RR25</accession>
<dbReference type="EMBL" id="CM035430">
    <property type="protein sequence ID" value="KAH7297978.1"/>
    <property type="molecule type" value="Genomic_DNA"/>
</dbReference>
<dbReference type="AlphaFoldDB" id="A0A8T2RR25"/>
<protein>
    <submittedName>
        <fullName evidence="1">Uncharacterized protein</fullName>
    </submittedName>
</protein>
<comment type="caution">
    <text evidence="1">The sequence shown here is derived from an EMBL/GenBank/DDBJ whole genome shotgun (WGS) entry which is preliminary data.</text>
</comment>
<keyword evidence="2" id="KW-1185">Reference proteome</keyword>
<dbReference type="Proteomes" id="UP000825935">
    <property type="component" value="Chromosome 25"/>
</dbReference>
<proteinExistence type="predicted"/>
<name>A0A8T2RR25_CERRI</name>
<organism evidence="1 2">
    <name type="scientific">Ceratopteris richardii</name>
    <name type="common">Triangle waterfern</name>
    <dbReference type="NCBI Taxonomy" id="49495"/>
    <lineage>
        <taxon>Eukaryota</taxon>
        <taxon>Viridiplantae</taxon>
        <taxon>Streptophyta</taxon>
        <taxon>Embryophyta</taxon>
        <taxon>Tracheophyta</taxon>
        <taxon>Polypodiopsida</taxon>
        <taxon>Polypodiidae</taxon>
        <taxon>Polypodiales</taxon>
        <taxon>Pteridineae</taxon>
        <taxon>Pteridaceae</taxon>
        <taxon>Parkerioideae</taxon>
        <taxon>Ceratopteris</taxon>
    </lineage>
</organism>
<gene>
    <name evidence="1" type="ORF">KP509_25G021700</name>
</gene>
<reference evidence="1" key="1">
    <citation type="submission" date="2021-08" db="EMBL/GenBank/DDBJ databases">
        <title>WGS assembly of Ceratopteris richardii.</title>
        <authorList>
            <person name="Marchant D.B."/>
            <person name="Chen G."/>
            <person name="Jenkins J."/>
            <person name="Shu S."/>
            <person name="Leebens-Mack J."/>
            <person name="Grimwood J."/>
            <person name="Schmutz J."/>
            <person name="Soltis P."/>
            <person name="Soltis D."/>
            <person name="Chen Z.-H."/>
        </authorList>
    </citation>
    <scope>NUCLEOTIDE SEQUENCE</scope>
    <source>
        <strain evidence="1">Whitten #5841</strain>
        <tissue evidence="1">Leaf</tissue>
    </source>
</reference>
<evidence type="ECO:0000313" key="1">
    <source>
        <dbReference type="EMBL" id="KAH7297978.1"/>
    </source>
</evidence>